<evidence type="ECO:0000259" key="1">
    <source>
        <dbReference type="Pfam" id="PF13682"/>
    </source>
</evidence>
<sequence>MGMLDWFRRRARADAAAPGDDAPDTALAERGAAEYGGLDFYKAIEAHQRWKVRLAEHIRGQSSERLDWQVVCRDDQCALGQWLHQGARVPDAQHALFTRLLGEHAEFHRRAGEVVQLVDDGQRERALRQITNGDYARASHRVVASLSQLFLELNETRRDAG</sequence>
<dbReference type="Gene3D" id="1.20.120.30">
    <property type="entry name" value="Aspartate receptor, ligand-binding domain"/>
    <property type="match status" value="1"/>
</dbReference>
<gene>
    <name evidence="2" type="ORF">GALL_344100</name>
</gene>
<proteinExistence type="predicted"/>
<feature type="domain" description="Chemoreceptor zinc-binding" evidence="1">
    <location>
        <begin position="47"/>
        <end position="115"/>
    </location>
</feature>
<organism evidence="2">
    <name type="scientific">mine drainage metagenome</name>
    <dbReference type="NCBI Taxonomy" id="410659"/>
    <lineage>
        <taxon>unclassified sequences</taxon>
        <taxon>metagenomes</taxon>
        <taxon>ecological metagenomes</taxon>
    </lineage>
</organism>
<comment type="caution">
    <text evidence="2">The sequence shown here is derived from an EMBL/GenBank/DDBJ whole genome shotgun (WGS) entry which is preliminary data.</text>
</comment>
<dbReference type="Pfam" id="PF13682">
    <property type="entry name" value="CZB"/>
    <property type="match status" value="1"/>
</dbReference>
<name>A0A1J5QJY4_9ZZZZ</name>
<dbReference type="InterPro" id="IPR025991">
    <property type="entry name" value="Chemoreceptor_zinc-bind_dom"/>
</dbReference>
<dbReference type="AlphaFoldDB" id="A0A1J5QJY4"/>
<reference evidence="2" key="1">
    <citation type="submission" date="2016-10" db="EMBL/GenBank/DDBJ databases">
        <title>Sequence of Gallionella enrichment culture.</title>
        <authorList>
            <person name="Poehlein A."/>
            <person name="Muehling M."/>
            <person name="Daniel R."/>
        </authorList>
    </citation>
    <scope>NUCLEOTIDE SEQUENCE</scope>
</reference>
<dbReference type="EMBL" id="MLJW01000672">
    <property type="protein sequence ID" value="OIQ83792.1"/>
    <property type="molecule type" value="Genomic_DNA"/>
</dbReference>
<accession>A0A1J5QJY4</accession>
<protein>
    <submittedName>
        <fullName evidence="2">Diguanylate cyclase</fullName>
    </submittedName>
</protein>
<evidence type="ECO:0000313" key="2">
    <source>
        <dbReference type="EMBL" id="OIQ83792.1"/>
    </source>
</evidence>